<evidence type="ECO:0000313" key="2">
    <source>
        <dbReference type="Proteomes" id="UP000039865"/>
    </source>
</evidence>
<keyword evidence="2" id="KW-1185">Reference proteome</keyword>
<dbReference type="AlphaFoldDB" id="A0A078AK92"/>
<organism evidence="1 2">
    <name type="scientific">Stylonychia lemnae</name>
    <name type="common">Ciliate</name>
    <dbReference type="NCBI Taxonomy" id="5949"/>
    <lineage>
        <taxon>Eukaryota</taxon>
        <taxon>Sar</taxon>
        <taxon>Alveolata</taxon>
        <taxon>Ciliophora</taxon>
        <taxon>Intramacronucleata</taxon>
        <taxon>Spirotrichea</taxon>
        <taxon>Stichotrichia</taxon>
        <taxon>Sporadotrichida</taxon>
        <taxon>Oxytrichidae</taxon>
        <taxon>Stylonychinae</taxon>
        <taxon>Stylonychia</taxon>
    </lineage>
</organism>
<sequence>MNAPDSPKRRQPVKKKRKFFQEFTLTSPSSLALPRNTSSSFRNINLIPFRHRADSTWIKELTYALGPSNP</sequence>
<accession>A0A078AK92</accession>
<reference evidence="1 2" key="1">
    <citation type="submission" date="2014-06" db="EMBL/GenBank/DDBJ databases">
        <authorList>
            <person name="Swart Estienne"/>
        </authorList>
    </citation>
    <scope>NUCLEOTIDE SEQUENCE [LARGE SCALE GENOMIC DNA]</scope>
    <source>
        <strain evidence="1 2">130c</strain>
    </source>
</reference>
<dbReference type="Proteomes" id="UP000039865">
    <property type="component" value="Unassembled WGS sequence"/>
</dbReference>
<protein>
    <submittedName>
        <fullName evidence="1">Uncharacterized protein</fullName>
    </submittedName>
</protein>
<dbReference type="EMBL" id="CCKQ01011259">
    <property type="protein sequence ID" value="CDW82800.1"/>
    <property type="molecule type" value="Genomic_DNA"/>
</dbReference>
<evidence type="ECO:0000313" key="1">
    <source>
        <dbReference type="EMBL" id="CDW82800.1"/>
    </source>
</evidence>
<gene>
    <name evidence="1" type="primary">Contig19734.g20937</name>
    <name evidence="1" type="ORF">STYLEM_11835</name>
</gene>
<proteinExistence type="predicted"/>
<dbReference type="InParanoid" id="A0A078AK92"/>
<name>A0A078AK92_STYLE</name>